<keyword evidence="1 2" id="KW-0728">SH3 domain</keyword>
<feature type="domain" description="SH3" evidence="4">
    <location>
        <begin position="17"/>
        <end position="76"/>
    </location>
</feature>
<reference evidence="6" key="1">
    <citation type="submission" date="2017-01" db="EMBL/GenBank/DDBJ databases">
        <title>Comparative genomics of anhydrobiosis in the tardigrade Hypsibius dujardini.</title>
        <authorList>
            <person name="Yoshida Y."/>
            <person name="Koutsovoulos G."/>
            <person name="Laetsch D."/>
            <person name="Stevens L."/>
            <person name="Kumar S."/>
            <person name="Horikawa D."/>
            <person name="Ishino K."/>
            <person name="Komine S."/>
            <person name="Tomita M."/>
            <person name="Blaxter M."/>
            <person name="Arakawa K."/>
        </authorList>
    </citation>
    <scope>NUCLEOTIDE SEQUENCE [LARGE SCALE GENOMIC DNA]</scope>
    <source>
        <strain evidence="6">Z151</strain>
    </source>
</reference>
<dbReference type="GO" id="GO:0016477">
    <property type="term" value="P:cell migration"/>
    <property type="evidence" value="ECO:0007669"/>
    <property type="project" value="TreeGrafter"/>
</dbReference>
<dbReference type="Pfam" id="PF14604">
    <property type="entry name" value="SH3_9"/>
    <property type="match status" value="2"/>
</dbReference>
<evidence type="ECO:0000256" key="2">
    <source>
        <dbReference type="PROSITE-ProRule" id="PRU00192"/>
    </source>
</evidence>
<comment type="caution">
    <text evidence="5">The sequence shown here is derived from an EMBL/GenBank/DDBJ whole genome shotgun (WGS) entry which is preliminary data.</text>
</comment>
<keyword evidence="6" id="KW-1185">Reference proteome</keyword>
<dbReference type="GO" id="GO:0007015">
    <property type="term" value="P:actin filament organization"/>
    <property type="evidence" value="ECO:0007669"/>
    <property type="project" value="TreeGrafter"/>
</dbReference>
<protein>
    <submittedName>
        <fullName evidence="5">SH3 domain-containing kinase-binding protein 1</fullName>
    </submittedName>
</protein>
<dbReference type="Gene3D" id="2.30.30.40">
    <property type="entry name" value="SH3 Domains"/>
    <property type="match status" value="2"/>
</dbReference>
<feature type="compositionally biased region" description="Basic and acidic residues" evidence="3">
    <location>
        <begin position="381"/>
        <end position="395"/>
    </location>
</feature>
<dbReference type="SMART" id="SM00326">
    <property type="entry name" value="SH3"/>
    <property type="match status" value="2"/>
</dbReference>
<dbReference type="InterPro" id="IPR001452">
    <property type="entry name" value="SH3_domain"/>
</dbReference>
<gene>
    <name evidence="5" type="ORF">BV898_00319</name>
</gene>
<feature type="domain" description="SH3" evidence="4">
    <location>
        <begin position="223"/>
        <end position="284"/>
    </location>
</feature>
<keyword evidence="5" id="KW-0808">Transferase</keyword>
<feature type="region of interest" description="Disordered" evidence="3">
    <location>
        <begin position="1"/>
        <end position="21"/>
    </location>
</feature>
<accession>A0A1W0XFE0</accession>
<sequence length="688" mass="73706">MALSETDVSKRKDASTIRQRRAKVTYSYEPQHEDELALKVGDELIISGEDEEGWYQATLNGKSGVCPSNFVDLLPDGPPPSASSAVEDLIGIMDKKATAAEATAEELKKKLSNSLSRGKELGDSLKRQSVFEQPGTPAASVSATAVVAPEKKMPEATDDTKSEITAKKVKGVGLGNIFAGGLPSKASLRPTDTNGDKEKLTGSATTEKKASATNEASAKKDTTGLEYAKADYDYVALNDDELSFKVGDIIRIIAKECEDEGWWRGELNGLSGVFPDNFCSVIPLSEVPVPRRPIRTPSADKASSLKKDDKNEKENHDRTSKFLPREKSSERLTADDKKDKVEKTTAKKDDPLAHNDIIPEKAVRKDDSTDKVEKSSPAAQKKIDSDTKAKLEKSVTKPAVSAVEKKPERPEKPVLKPIVGKKPVGGAGSRESTPSVHPEKPELKPVTPSATVDAKPKLDSAGSSSSKHTADESRPRGGSSGTTPSGVRLRHAESTESSKSVVAAISSTENGGGVAVVGFDSVNSSEKLIHPTASRAKGPTRRPPSQLFRPASDEGDGSSVFGTNGLDGEGKVNGGHEEIMAKDKDAAKADSRKSTLDREGVTRKDSFMKQLDSALSQPKSPTSTAHRAPDLTSSTSLEDEVKTLKAEIKSLKEDFGSQVKELRDALKTQADKIVSLERELEKMKKADK</sequence>
<dbReference type="Proteomes" id="UP000192578">
    <property type="component" value="Unassembled WGS sequence"/>
</dbReference>
<dbReference type="PANTHER" id="PTHR14167">
    <property type="entry name" value="SH3 DOMAIN-CONTAINING"/>
    <property type="match status" value="1"/>
</dbReference>
<feature type="compositionally biased region" description="Basic and acidic residues" evidence="3">
    <location>
        <begin position="403"/>
        <end position="414"/>
    </location>
</feature>
<evidence type="ECO:0000256" key="1">
    <source>
        <dbReference type="ARBA" id="ARBA00022443"/>
    </source>
</evidence>
<dbReference type="InterPro" id="IPR036028">
    <property type="entry name" value="SH3-like_dom_sf"/>
</dbReference>
<name>A0A1W0XFE0_HYPEX</name>
<dbReference type="GO" id="GO:0016301">
    <property type="term" value="F:kinase activity"/>
    <property type="evidence" value="ECO:0007669"/>
    <property type="project" value="UniProtKB-KW"/>
</dbReference>
<dbReference type="PANTHER" id="PTHR14167:SF92">
    <property type="entry name" value="CIN85 AND CD2AP RELATED, ISOFORM J"/>
    <property type="match status" value="1"/>
</dbReference>
<dbReference type="SUPFAM" id="SSF50044">
    <property type="entry name" value="SH3-domain"/>
    <property type="match status" value="2"/>
</dbReference>
<dbReference type="PRINTS" id="PR00452">
    <property type="entry name" value="SH3DOMAIN"/>
</dbReference>
<dbReference type="OrthoDB" id="5340910at2759"/>
<organism evidence="5 6">
    <name type="scientific">Hypsibius exemplaris</name>
    <name type="common">Freshwater tardigrade</name>
    <dbReference type="NCBI Taxonomy" id="2072580"/>
    <lineage>
        <taxon>Eukaryota</taxon>
        <taxon>Metazoa</taxon>
        <taxon>Ecdysozoa</taxon>
        <taxon>Tardigrada</taxon>
        <taxon>Eutardigrada</taxon>
        <taxon>Parachela</taxon>
        <taxon>Hypsibioidea</taxon>
        <taxon>Hypsibiidae</taxon>
        <taxon>Hypsibius</taxon>
    </lineage>
</organism>
<evidence type="ECO:0000259" key="4">
    <source>
        <dbReference type="PROSITE" id="PS50002"/>
    </source>
</evidence>
<dbReference type="InterPro" id="IPR050384">
    <property type="entry name" value="Endophilin_SH3RF"/>
</dbReference>
<feature type="compositionally biased region" description="Polar residues" evidence="3">
    <location>
        <begin position="613"/>
        <end position="636"/>
    </location>
</feature>
<proteinExistence type="predicted"/>
<feature type="compositionally biased region" description="Basic and acidic residues" evidence="3">
    <location>
        <begin position="303"/>
        <end position="374"/>
    </location>
</feature>
<evidence type="ECO:0000313" key="5">
    <source>
        <dbReference type="EMBL" id="OQV26200.1"/>
    </source>
</evidence>
<feature type="region of interest" description="Disordered" evidence="3">
    <location>
        <begin position="528"/>
        <end position="637"/>
    </location>
</feature>
<dbReference type="AlphaFoldDB" id="A0A1W0XFE0"/>
<feature type="region of interest" description="Disordered" evidence="3">
    <location>
        <begin position="289"/>
        <end position="504"/>
    </location>
</feature>
<dbReference type="FunFam" id="2.30.30.40:FF:000072">
    <property type="entry name" value="Unconventional Myosin IB"/>
    <property type="match status" value="1"/>
</dbReference>
<feature type="compositionally biased region" description="Basic and acidic residues" evidence="3">
    <location>
        <begin position="194"/>
        <end position="210"/>
    </location>
</feature>
<dbReference type="EMBL" id="MTYJ01000001">
    <property type="protein sequence ID" value="OQV26200.1"/>
    <property type="molecule type" value="Genomic_DNA"/>
</dbReference>
<dbReference type="PROSITE" id="PS50002">
    <property type="entry name" value="SH3"/>
    <property type="match status" value="2"/>
</dbReference>
<feature type="compositionally biased region" description="Basic and acidic residues" evidence="3">
    <location>
        <begin position="568"/>
        <end position="607"/>
    </location>
</feature>
<feature type="region of interest" description="Disordered" evidence="3">
    <location>
        <begin position="183"/>
        <end position="219"/>
    </location>
</feature>
<evidence type="ECO:0000313" key="6">
    <source>
        <dbReference type="Proteomes" id="UP000192578"/>
    </source>
</evidence>
<evidence type="ECO:0000256" key="3">
    <source>
        <dbReference type="SAM" id="MobiDB-lite"/>
    </source>
</evidence>
<dbReference type="GO" id="GO:0016192">
    <property type="term" value="P:vesicle-mediated transport"/>
    <property type="evidence" value="ECO:0007669"/>
    <property type="project" value="UniProtKB-ARBA"/>
</dbReference>
<keyword evidence="5" id="KW-0418">Kinase</keyword>